<feature type="transmembrane region" description="Helical" evidence="2">
    <location>
        <begin position="320"/>
        <end position="342"/>
    </location>
</feature>
<feature type="transmembrane region" description="Helical" evidence="2">
    <location>
        <begin position="401"/>
        <end position="420"/>
    </location>
</feature>
<name>A0A4R1R7Z3_9FIRM</name>
<reference evidence="3 4" key="1">
    <citation type="submission" date="2019-03" db="EMBL/GenBank/DDBJ databases">
        <title>Genomic Encyclopedia of Type Strains, Phase IV (KMG-IV): sequencing the most valuable type-strain genomes for metagenomic binning, comparative biology and taxonomic classification.</title>
        <authorList>
            <person name="Goeker M."/>
        </authorList>
    </citation>
    <scope>NUCLEOTIDE SEQUENCE [LARGE SCALE GENOMIC DNA]</scope>
    <source>
        <strain evidence="3 4">DSM 100451</strain>
    </source>
</reference>
<keyword evidence="2" id="KW-1133">Transmembrane helix</keyword>
<dbReference type="EMBL" id="SLUM01000001">
    <property type="protein sequence ID" value="TCL61765.1"/>
    <property type="molecule type" value="Genomic_DNA"/>
</dbReference>
<keyword evidence="2" id="KW-0472">Membrane</keyword>
<dbReference type="AlphaFoldDB" id="A0A4R1R7Z3"/>
<evidence type="ECO:0000313" key="3">
    <source>
        <dbReference type="EMBL" id="TCL61765.1"/>
    </source>
</evidence>
<keyword evidence="2" id="KW-0812">Transmembrane</keyword>
<evidence type="ECO:0000313" key="4">
    <source>
        <dbReference type="Proteomes" id="UP000295184"/>
    </source>
</evidence>
<keyword evidence="1" id="KW-0175">Coiled coil</keyword>
<evidence type="ECO:0000256" key="1">
    <source>
        <dbReference type="SAM" id="Coils"/>
    </source>
</evidence>
<dbReference type="Proteomes" id="UP000295184">
    <property type="component" value="Unassembled WGS sequence"/>
</dbReference>
<feature type="transmembrane region" description="Helical" evidence="2">
    <location>
        <begin position="239"/>
        <end position="265"/>
    </location>
</feature>
<gene>
    <name evidence="3" type="ORF">EDD77_101221</name>
</gene>
<proteinExistence type="predicted"/>
<organism evidence="3 4">
    <name type="scientific">Allofournierella massiliensis</name>
    <dbReference type="NCBI Taxonomy" id="1650663"/>
    <lineage>
        <taxon>Bacteria</taxon>
        <taxon>Bacillati</taxon>
        <taxon>Bacillota</taxon>
        <taxon>Clostridia</taxon>
        <taxon>Eubacteriales</taxon>
        <taxon>Oscillospiraceae</taxon>
        <taxon>Allofournierella</taxon>
    </lineage>
</organism>
<feature type="transmembrane region" description="Helical" evidence="2">
    <location>
        <begin position="373"/>
        <end position="394"/>
    </location>
</feature>
<feature type="coiled-coil region" evidence="1">
    <location>
        <begin position="7"/>
        <end position="90"/>
    </location>
</feature>
<dbReference type="STRING" id="1650663.GCA_001486665_01828"/>
<protein>
    <submittedName>
        <fullName evidence="3">Phage-related protein</fullName>
    </submittedName>
</protein>
<comment type="caution">
    <text evidence="3">The sequence shown here is derived from an EMBL/GenBank/DDBJ whole genome shotgun (WGS) entry which is preliminary data.</text>
</comment>
<evidence type="ECO:0000256" key="2">
    <source>
        <dbReference type="SAM" id="Phobius"/>
    </source>
</evidence>
<sequence>MAAEIDVNELKEQNRLLQLQVKLKKQLDDSMESLNKKYQDSYNAQREAMGMEKKYAEAAQKATELQTKALEKQKDAIDESKEKLNQWAVRAEQSMKKLQSGMSGLGKGISAIGGPLVTGALGMLGGGLATMLKENETLKASLESVKSSLQGAFAPITQAVLPLVDTFAQTISSLAQTVAPLLSDVLGGISGTIAGMLSGVDLSGLLTPLTAGLDGILGLFSKLGQATGTWMQGLDLSGLAGSFAGLAAAIGPVVQLAMGGLAWAWQNVLLPLSGWAIQSVAPAFFDLLSAAMQALNPIIEVFQPFAQFLWESFLQPLAEWTGGVVVSVIEGIVNGLTLFSAWISENMELVQLIVTLVGSFAAAWVLVNTALAVWNVISLIATAGATALGTAVAFLTAPVTLIIAGIAALIAVVALLITHWDQVKQAGGAALQFLQEVWAAACEWFNTVVVQPLAALFSTFWQTVQNLAQLALSKLQAIWGTLCGWMQRLVIEPLTSAWTGFKDIMLNLWDGIAGGVRGAVNSIIGFVNGMIRAAVDGVNTVIRLLNSISFEVPGWVPEIGGKTFGFDIPTMSAPQIPMLARGGVIRQPVLAMMGEYAGAATNPEIAAPESRLRELMAEQNGPVLAAILQLAQAVSSGGARELVANQPIEIKLDGQVLYRAMAKIEANRGVKIGGAFANAY</sequence>
<feature type="transmembrane region" description="Helical" evidence="2">
    <location>
        <begin position="349"/>
        <end position="367"/>
    </location>
</feature>
<accession>A0A4R1R7Z3</accession>